<sequence length="111" mass="12434">MSVLLMEAAVSSLVLSLEARLDQIGKPEKPLLSDLEKNLLRVSRIKGDWWDSSLPWLKPRSEVALGLSRALAKKFNSNSLQARIVLDDSEVFERQVSIRCCCAPYSTVVFV</sequence>
<keyword evidence="1" id="KW-0732">Signal</keyword>
<organism evidence="2 3">
    <name type="scientific">Ensete ventricosum</name>
    <name type="common">Abyssinian banana</name>
    <name type="synonym">Musa ensete</name>
    <dbReference type="NCBI Taxonomy" id="4639"/>
    <lineage>
        <taxon>Eukaryota</taxon>
        <taxon>Viridiplantae</taxon>
        <taxon>Streptophyta</taxon>
        <taxon>Embryophyta</taxon>
        <taxon>Tracheophyta</taxon>
        <taxon>Spermatophyta</taxon>
        <taxon>Magnoliopsida</taxon>
        <taxon>Liliopsida</taxon>
        <taxon>Zingiberales</taxon>
        <taxon>Musaceae</taxon>
        <taxon>Ensete</taxon>
    </lineage>
</organism>
<name>A0A427AG28_ENSVE</name>
<gene>
    <name evidence="2" type="ORF">B296_00030833</name>
</gene>
<evidence type="ECO:0000256" key="1">
    <source>
        <dbReference type="SAM" id="SignalP"/>
    </source>
</evidence>
<feature type="chain" id="PRO_5019537265" evidence="1">
    <location>
        <begin position="17"/>
        <end position="111"/>
    </location>
</feature>
<comment type="caution">
    <text evidence="2">The sequence shown here is derived from an EMBL/GenBank/DDBJ whole genome shotgun (WGS) entry which is preliminary data.</text>
</comment>
<dbReference type="AlphaFoldDB" id="A0A427AG28"/>
<protein>
    <submittedName>
        <fullName evidence="2">Uncharacterized protein</fullName>
    </submittedName>
</protein>
<reference evidence="2 3" key="1">
    <citation type="journal article" date="2014" name="Agronomy (Basel)">
        <title>A Draft Genome Sequence for Ensete ventricosum, the Drought-Tolerant Tree Against Hunger.</title>
        <authorList>
            <person name="Harrison J."/>
            <person name="Moore K.A."/>
            <person name="Paszkiewicz K."/>
            <person name="Jones T."/>
            <person name="Grant M."/>
            <person name="Ambacheew D."/>
            <person name="Muzemil S."/>
            <person name="Studholme D.J."/>
        </authorList>
    </citation>
    <scope>NUCLEOTIDE SEQUENCE [LARGE SCALE GENOMIC DNA]</scope>
</reference>
<feature type="signal peptide" evidence="1">
    <location>
        <begin position="1"/>
        <end position="16"/>
    </location>
</feature>
<dbReference type="Proteomes" id="UP000287651">
    <property type="component" value="Unassembled WGS sequence"/>
</dbReference>
<dbReference type="EMBL" id="AMZH03002558">
    <property type="protein sequence ID" value="RRT75174.1"/>
    <property type="molecule type" value="Genomic_DNA"/>
</dbReference>
<evidence type="ECO:0000313" key="2">
    <source>
        <dbReference type="EMBL" id="RRT75174.1"/>
    </source>
</evidence>
<accession>A0A427AG28</accession>
<evidence type="ECO:0000313" key="3">
    <source>
        <dbReference type="Proteomes" id="UP000287651"/>
    </source>
</evidence>
<proteinExistence type="predicted"/>